<comment type="similarity">
    <text evidence="1">Belongs to the peptidase C40 family.</text>
</comment>
<accession>A0A2T3KQU5</accession>
<keyword evidence="5" id="KW-0788">Thiol protease</keyword>
<dbReference type="EMBL" id="PYNS01000027">
    <property type="protein sequence ID" value="PSV08642.1"/>
    <property type="molecule type" value="Genomic_DNA"/>
</dbReference>
<gene>
    <name evidence="9" type="ORF">C0W93_17965</name>
</gene>
<dbReference type="Pfam" id="PF00877">
    <property type="entry name" value="NLPC_P60"/>
    <property type="match status" value="1"/>
</dbReference>
<proteinExistence type="inferred from homology"/>
<keyword evidence="4" id="KW-0378">Hydrolase</keyword>
<sequence length="295" mass="34667">MSSYRLNNTLKTKIKKTLLLSLITLPITASAHTYTDHHSHLDKKHHSLKEHTTTSHHTHHAAQQHTLHSKHHHKSETEHKSAIHHKTTHELKSASKHHSGHSTHHAVVHEHHKTKRHEVQHHLHTKKRSSVHKYHHIVKRKHTIPVDYFTTAGHYGHHHSMWSSLMHFRLPSRIKSKIWHSYERWAHTPYRYGGTTHRGIDCSAFVRRVFSEVFHIHLPRTSLQQVKLGFKVKKENAHYGDLVFFKTEGSHHHVGIYLDHGRFVNATSSRGVAISNINHPYWRKRLWQIRRLVAA</sequence>
<reference evidence="9 10" key="1">
    <citation type="submission" date="2018-03" db="EMBL/GenBank/DDBJ databases">
        <title>Whole genome sequencing of Histamine producing bacteria.</title>
        <authorList>
            <person name="Butler K."/>
        </authorList>
    </citation>
    <scope>NUCLEOTIDE SEQUENCE [LARGE SCALE GENOMIC DNA]</scope>
    <source>
        <strain evidence="9 10">Res.4.1</strain>
    </source>
</reference>
<evidence type="ECO:0000256" key="4">
    <source>
        <dbReference type="ARBA" id="ARBA00022801"/>
    </source>
</evidence>
<dbReference type="Gene3D" id="3.90.1720.10">
    <property type="entry name" value="endopeptidase domain like (from Nostoc punctiforme)"/>
    <property type="match status" value="1"/>
</dbReference>
<dbReference type="InterPro" id="IPR052062">
    <property type="entry name" value="Murein_DD/LD_carboxypeptidase"/>
</dbReference>
<dbReference type="InterPro" id="IPR000064">
    <property type="entry name" value="NLP_P60_dom"/>
</dbReference>
<feature type="signal peptide" evidence="7">
    <location>
        <begin position="1"/>
        <end position="31"/>
    </location>
</feature>
<feature type="chain" id="PRO_5015779292" evidence="7">
    <location>
        <begin position="32"/>
        <end position="295"/>
    </location>
</feature>
<evidence type="ECO:0000256" key="5">
    <source>
        <dbReference type="ARBA" id="ARBA00022807"/>
    </source>
</evidence>
<evidence type="ECO:0000256" key="2">
    <source>
        <dbReference type="ARBA" id="ARBA00022670"/>
    </source>
</evidence>
<dbReference type="AlphaFoldDB" id="A0A2T3KQU5"/>
<dbReference type="Proteomes" id="UP000240530">
    <property type="component" value="Unassembled WGS sequence"/>
</dbReference>
<evidence type="ECO:0000256" key="7">
    <source>
        <dbReference type="SAM" id="SignalP"/>
    </source>
</evidence>
<evidence type="ECO:0000256" key="1">
    <source>
        <dbReference type="ARBA" id="ARBA00007074"/>
    </source>
</evidence>
<dbReference type="PROSITE" id="PS51935">
    <property type="entry name" value="NLPC_P60"/>
    <property type="match status" value="1"/>
</dbReference>
<feature type="domain" description="NlpC/P60" evidence="8">
    <location>
        <begin position="172"/>
        <end position="293"/>
    </location>
</feature>
<evidence type="ECO:0000256" key="3">
    <source>
        <dbReference type="ARBA" id="ARBA00022729"/>
    </source>
</evidence>
<comment type="caution">
    <text evidence="9">The sequence shown here is derived from an EMBL/GenBank/DDBJ whole genome shotgun (WGS) entry which is preliminary data.</text>
</comment>
<feature type="region of interest" description="Disordered" evidence="6">
    <location>
        <begin position="36"/>
        <end position="89"/>
    </location>
</feature>
<evidence type="ECO:0000313" key="10">
    <source>
        <dbReference type="Proteomes" id="UP000240530"/>
    </source>
</evidence>
<evidence type="ECO:0000313" key="9">
    <source>
        <dbReference type="EMBL" id="PSV08642.1"/>
    </source>
</evidence>
<dbReference type="PANTHER" id="PTHR47360:SF1">
    <property type="entry name" value="ENDOPEPTIDASE NLPC-RELATED"/>
    <property type="match status" value="1"/>
</dbReference>
<dbReference type="RefSeq" id="WP_107185913.1">
    <property type="nucleotide sequence ID" value="NZ_CP131574.1"/>
</dbReference>
<organism evidence="9 10">
    <name type="scientific">Photobacterium leiognathi subsp. mandapamensis</name>
    <name type="common">Photobacterium mandapamensis</name>
    <dbReference type="NCBI Taxonomy" id="48408"/>
    <lineage>
        <taxon>Bacteria</taxon>
        <taxon>Pseudomonadati</taxon>
        <taxon>Pseudomonadota</taxon>
        <taxon>Gammaproteobacteria</taxon>
        <taxon>Vibrionales</taxon>
        <taxon>Vibrionaceae</taxon>
        <taxon>Photobacterium</taxon>
    </lineage>
</organism>
<evidence type="ECO:0000259" key="8">
    <source>
        <dbReference type="PROSITE" id="PS51935"/>
    </source>
</evidence>
<keyword evidence="3 7" id="KW-0732">Signal</keyword>
<dbReference type="PANTHER" id="PTHR47360">
    <property type="entry name" value="MUREIN DD-ENDOPEPTIDASE MEPS/MUREIN LD-CARBOXYPEPTIDASE"/>
    <property type="match status" value="1"/>
</dbReference>
<dbReference type="InterPro" id="IPR038765">
    <property type="entry name" value="Papain-like_cys_pep_sf"/>
</dbReference>
<dbReference type="SUPFAM" id="SSF54001">
    <property type="entry name" value="Cysteine proteinases"/>
    <property type="match status" value="1"/>
</dbReference>
<dbReference type="GO" id="GO:0008234">
    <property type="term" value="F:cysteine-type peptidase activity"/>
    <property type="evidence" value="ECO:0007669"/>
    <property type="project" value="UniProtKB-KW"/>
</dbReference>
<name>A0A2T3KQU5_PHOLD</name>
<dbReference type="GO" id="GO:0006508">
    <property type="term" value="P:proteolysis"/>
    <property type="evidence" value="ECO:0007669"/>
    <property type="project" value="UniProtKB-KW"/>
</dbReference>
<feature type="compositionally biased region" description="Basic residues" evidence="6">
    <location>
        <begin position="40"/>
        <end position="74"/>
    </location>
</feature>
<evidence type="ECO:0000256" key="6">
    <source>
        <dbReference type="SAM" id="MobiDB-lite"/>
    </source>
</evidence>
<protein>
    <submittedName>
        <fullName evidence="9">Peptidase P60</fullName>
    </submittedName>
</protein>
<keyword evidence="2" id="KW-0645">Protease</keyword>